<comment type="caution">
    <text evidence="1">The sequence shown here is derived from an EMBL/GenBank/DDBJ whole genome shotgun (WGS) entry which is preliminary data.</text>
</comment>
<dbReference type="RefSeq" id="WP_073499765.1">
    <property type="nucleotide sequence ID" value="NZ_MPOH02000052.1"/>
</dbReference>
<name>A0A1V6MH56_9ACTN</name>
<gene>
    <name evidence="1" type="ORF">BM536_037995</name>
</gene>
<evidence type="ECO:0000313" key="2">
    <source>
        <dbReference type="Proteomes" id="UP000184286"/>
    </source>
</evidence>
<proteinExistence type="predicted"/>
<evidence type="ECO:0000313" key="1">
    <source>
        <dbReference type="EMBL" id="OQD51794.1"/>
    </source>
</evidence>
<sequence length="154" mass="16587">MVSLAELRHAGVEITPGMDVEAQLGGGVRGSGLAPLDQVRLLLARPGPWPDSLDAVAATVSRRVWRSAFRDFENTAPDANTARAWDTALGLLLPGEQDSVLADWRYAGEVYREAVRRLSVVLAAEGTDPSTAARFAARLREGLGLPPPRNTWSE</sequence>
<reference evidence="1 2" key="2">
    <citation type="submission" date="2017-02" db="EMBL/GenBank/DDBJ databases">
        <title>Draft genome sequence of Streptomyces phaeoluteigriseus type strain DSM41896.</title>
        <authorList>
            <person name="Salih T.S."/>
            <person name="Algora Gallardo L."/>
            <person name="Melo Santos T."/>
            <person name="Filgueira Martinez S."/>
            <person name="Herron P.R."/>
        </authorList>
    </citation>
    <scope>NUCLEOTIDE SEQUENCE [LARGE SCALE GENOMIC DNA]</scope>
    <source>
        <strain evidence="1 2">DSM 41896</strain>
    </source>
</reference>
<organism evidence="1 2">
    <name type="scientific">Streptomyces phaeoluteigriseus</name>
    <dbReference type="NCBI Taxonomy" id="114686"/>
    <lineage>
        <taxon>Bacteria</taxon>
        <taxon>Bacillati</taxon>
        <taxon>Actinomycetota</taxon>
        <taxon>Actinomycetes</taxon>
        <taxon>Kitasatosporales</taxon>
        <taxon>Streptomycetaceae</taxon>
        <taxon>Streptomyces</taxon>
        <taxon>Streptomyces aurantiacus group</taxon>
    </lineage>
</organism>
<reference evidence="2" key="1">
    <citation type="submission" date="2016-11" db="EMBL/GenBank/DDBJ databases">
        <authorList>
            <person name="Schniete J.K."/>
            <person name="Salih T."/>
            <person name="Algora Gallardo L."/>
            <person name="Martinez Fernandez S."/>
            <person name="Herron P.R."/>
        </authorList>
    </citation>
    <scope>NUCLEOTIDE SEQUENCE [LARGE SCALE GENOMIC DNA]</scope>
    <source>
        <strain evidence="2">DSM 41896</strain>
    </source>
</reference>
<protein>
    <recommendedName>
        <fullName evidence="3">Bacterial transcriptional activator domain-containing protein</fullName>
    </recommendedName>
</protein>
<dbReference type="EMBL" id="MPOH02000052">
    <property type="protein sequence ID" value="OQD51794.1"/>
    <property type="molecule type" value="Genomic_DNA"/>
</dbReference>
<dbReference type="AlphaFoldDB" id="A0A1V6MH56"/>
<dbReference type="STRING" id="114686.BM536_037995"/>
<accession>A0A1V6MH56</accession>
<evidence type="ECO:0008006" key="3">
    <source>
        <dbReference type="Google" id="ProtNLM"/>
    </source>
</evidence>
<dbReference type="OrthoDB" id="1215854at2"/>
<dbReference type="Proteomes" id="UP000184286">
    <property type="component" value="Unassembled WGS sequence"/>
</dbReference>